<dbReference type="GO" id="GO:0005524">
    <property type="term" value="F:ATP binding"/>
    <property type="evidence" value="ECO:0007669"/>
    <property type="project" value="UniProtKB-UniRule"/>
</dbReference>
<dbReference type="GO" id="GO:0046872">
    <property type="term" value="F:metal ion binding"/>
    <property type="evidence" value="ECO:0007669"/>
    <property type="project" value="InterPro"/>
</dbReference>
<dbReference type="Gene3D" id="3.30.470.20">
    <property type="entry name" value="ATP-grasp fold, B domain"/>
    <property type="match status" value="1"/>
</dbReference>
<dbReference type="PANTHER" id="PTHR21621">
    <property type="entry name" value="RIBOSOMAL PROTEIN S6 MODIFICATION PROTEIN"/>
    <property type="match status" value="1"/>
</dbReference>
<dbReference type="Pfam" id="PF02786">
    <property type="entry name" value="CPSase_L_D2"/>
    <property type="match status" value="1"/>
</dbReference>
<keyword evidence="1" id="KW-0067">ATP-binding</keyword>
<name>A0AA37QAA8_9BACT</name>
<keyword evidence="1" id="KW-0547">Nucleotide-binding</keyword>
<dbReference type="SUPFAM" id="SSF56059">
    <property type="entry name" value="Glutathione synthetase ATP-binding domain-like"/>
    <property type="match status" value="1"/>
</dbReference>
<accession>A0AA37QAA8</accession>
<keyword evidence="4" id="KW-1185">Reference proteome</keyword>
<dbReference type="AlphaFoldDB" id="A0AA37QAA8"/>
<evidence type="ECO:0000313" key="3">
    <source>
        <dbReference type="EMBL" id="GLC26627.1"/>
    </source>
</evidence>
<protein>
    <recommendedName>
        <fullName evidence="2">ATP-grasp domain-containing protein</fullName>
    </recommendedName>
</protein>
<feature type="domain" description="ATP-grasp" evidence="2">
    <location>
        <begin position="100"/>
        <end position="310"/>
    </location>
</feature>
<dbReference type="GO" id="GO:0018169">
    <property type="term" value="F:ribosomal S6-glutamic acid ligase activity"/>
    <property type="evidence" value="ECO:0007669"/>
    <property type="project" value="TreeGrafter"/>
</dbReference>
<dbReference type="EMBL" id="BRXS01000005">
    <property type="protein sequence ID" value="GLC26627.1"/>
    <property type="molecule type" value="Genomic_DNA"/>
</dbReference>
<comment type="caution">
    <text evidence="3">The sequence shown here is derived from an EMBL/GenBank/DDBJ whole genome shotgun (WGS) entry which is preliminary data.</text>
</comment>
<dbReference type="InterPro" id="IPR011761">
    <property type="entry name" value="ATP-grasp"/>
</dbReference>
<dbReference type="PROSITE" id="PS50975">
    <property type="entry name" value="ATP_GRASP"/>
    <property type="match status" value="1"/>
</dbReference>
<dbReference type="Proteomes" id="UP001161325">
    <property type="component" value="Unassembled WGS sequence"/>
</dbReference>
<dbReference type="RefSeq" id="WP_284351084.1">
    <property type="nucleotide sequence ID" value="NZ_BRXS01000005.1"/>
</dbReference>
<evidence type="ECO:0000313" key="4">
    <source>
        <dbReference type="Proteomes" id="UP001161325"/>
    </source>
</evidence>
<evidence type="ECO:0000259" key="2">
    <source>
        <dbReference type="PROSITE" id="PS50975"/>
    </source>
</evidence>
<dbReference type="Gene3D" id="3.30.1490.20">
    <property type="entry name" value="ATP-grasp fold, A domain"/>
    <property type="match status" value="1"/>
</dbReference>
<gene>
    <name evidence="3" type="ORF">rosag_31400</name>
</gene>
<dbReference type="Gene3D" id="3.40.50.20">
    <property type="match status" value="1"/>
</dbReference>
<sequence>MTIAIFHEHPDWFRPLFAELERRGIPFERIDAAAHRYDPSETSVPWSLVFNRASPSAYLREARQTTFHTLHWLRHLERLGVPVVNGSQAYGLELSKATQLDLMTELGVPFPKSRVINHPSQAVAAARGLRYPVLVKANVGGSGAGIVGFNSEAELAAAADAGLLDLGVDGTALVQEQAPLRDGRITRVETLGGEYLYAIHVYPADTGFNLCPADACQTGDGVELSRNACALDAPKNGLRVERADPPREIIEAIERISRATNLDVGGIEFLVDDRDGQWYVYDINALSNFVADAVNVVGFDPFVKLVDYLEARLAGAAEPAEVAA</sequence>
<organism evidence="3 4">
    <name type="scientific">Roseisolibacter agri</name>
    <dbReference type="NCBI Taxonomy" id="2014610"/>
    <lineage>
        <taxon>Bacteria</taxon>
        <taxon>Pseudomonadati</taxon>
        <taxon>Gemmatimonadota</taxon>
        <taxon>Gemmatimonadia</taxon>
        <taxon>Gemmatimonadales</taxon>
        <taxon>Gemmatimonadaceae</taxon>
        <taxon>Roseisolibacter</taxon>
    </lineage>
</organism>
<dbReference type="GO" id="GO:0009432">
    <property type="term" value="P:SOS response"/>
    <property type="evidence" value="ECO:0007669"/>
    <property type="project" value="TreeGrafter"/>
</dbReference>
<dbReference type="InterPro" id="IPR005479">
    <property type="entry name" value="CPAse_ATP-bd"/>
</dbReference>
<dbReference type="PANTHER" id="PTHR21621:SF0">
    <property type="entry name" value="BETA-CITRYLGLUTAMATE SYNTHASE B-RELATED"/>
    <property type="match status" value="1"/>
</dbReference>
<proteinExistence type="predicted"/>
<dbReference type="InterPro" id="IPR013815">
    <property type="entry name" value="ATP_grasp_subdomain_1"/>
</dbReference>
<evidence type="ECO:0000256" key="1">
    <source>
        <dbReference type="PROSITE-ProRule" id="PRU00409"/>
    </source>
</evidence>
<reference evidence="3" key="1">
    <citation type="submission" date="2022-08" db="EMBL/GenBank/DDBJ databases">
        <title>Draft genome sequencing of Roseisolibacter agri AW1220.</title>
        <authorList>
            <person name="Tobiishi Y."/>
            <person name="Tonouchi A."/>
        </authorList>
    </citation>
    <scope>NUCLEOTIDE SEQUENCE</scope>
    <source>
        <strain evidence="3">AW1220</strain>
    </source>
</reference>
<dbReference type="GO" id="GO:0005737">
    <property type="term" value="C:cytoplasm"/>
    <property type="evidence" value="ECO:0007669"/>
    <property type="project" value="TreeGrafter"/>
</dbReference>